<dbReference type="CDD" id="cd02440">
    <property type="entry name" value="AdoMet_MTases"/>
    <property type="match status" value="1"/>
</dbReference>
<accession>A0A1T5CFK3</accession>
<organism evidence="8 9">
    <name type="scientific">Parapedobacter luteus</name>
    <dbReference type="NCBI Taxonomy" id="623280"/>
    <lineage>
        <taxon>Bacteria</taxon>
        <taxon>Pseudomonadati</taxon>
        <taxon>Bacteroidota</taxon>
        <taxon>Sphingobacteriia</taxon>
        <taxon>Sphingobacteriales</taxon>
        <taxon>Sphingobacteriaceae</taxon>
        <taxon>Parapedobacter</taxon>
    </lineage>
</organism>
<dbReference type="Proteomes" id="UP000190541">
    <property type="component" value="Unassembled WGS sequence"/>
</dbReference>
<reference evidence="8 9" key="1">
    <citation type="submission" date="2017-02" db="EMBL/GenBank/DDBJ databases">
        <authorList>
            <person name="Peterson S.W."/>
        </authorList>
    </citation>
    <scope>NUCLEOTIDE SEQUENCE [LARGE SCALE GENOMIC DNA]</scope>
    <source>
        <strain evidence="8 9">DSM 22899</strain>
    </source>
</reference>
<dbReference type="STRING" id="623280.SAMN05660226_02185"/>
<sequence length="247" mass="27536">MNYSANFADINMSVFRFKRFAVVQAGCAMKINTDGVLLGAMATSPSPGRVLDIGTGTGVIALMLAQRFPEAVVDAIEIDALAASVARKNFESSIFAARTTAYAVALEDFEPTQPYDLMVSNPPYFLYSLKNPDLRKQLARHTDMAFFSDLLDRSARWLSPGGSLQLILPVPLAEQVKQKAVKEFQLVLQGERNIHSFESAPAIRRVLAVGKAPYEAMWDQPDFVIYENKGVYSRAYHRLLEDFFLTR</sequence>
<evidence type="ECO:0000256" key="5">
    <source>
        <dbReference type="ARBA" id="ARBA00022694"/>
    </source>
</evidence>
<dbReference type="GO" id="GO:0003676">
    <property type="term" value="F:nucleic acid binding"/>
    <property type="evidence" value="ECO:0007669"/>
    <property type="project" value="InterPro"/>
</dbReference>
<evidence type="ECO:0000256" key="1">
    <source>
        <dbReference type="ARBA" id="ARBA00022490"/>
    </source>
</evidence>
<name>A0A1T5CFK3_9SPHI</name>
<dbReference type="HAMAP" id="MF_01872">
    <property type="entry name" value="tRNA_methyltr_YfiC"/>
    <property type="match status" value="1"/>
</dbReference>
<dbReference type="RefSeq" id="WP_245826918.1">
    <property type="nucleotide sequence ID" value="NZ_FUYS01000004.1"/>
</dbReference>
<evidence type="ECO:0000313" key="9">
    <source>
        <dbReference type="Proteomes" id="UP000190541"/>
    </source>
</evidence>
<dbReference type="GO" id="GO:0008033">
    <property type="term" value="P:tRNA processing"/>
    <property type="evidence" value="ECO:0007669"/>
    <property type="project" value="UniProtKB-UniRule"/>
</dbReference>
<dbReference type="EMBL" id="FUYS01000004">
    <property type="protein sequence ID" value="SKB58214.1"/>
    <property type="molecule type" value="Genomic_DNA"/>
</dbReference>
<dbReference type="PANTHER" id="PTHR47739:SF1">
    <property type="entry name" value="TRNA1(VAL) (ADENINE(37)-N6)-METHYLTRANSFERASE"/>
    <property type="match status" value="1"/>
</dbReference>
<comment type="subcellular location">
    <subcellularLocation>
        <location evidence="6">Cytoplasm</location>
    </subcellularLocation>
</comment>
<keyword evidence="4 6" id="KW-0949">S-adenosyl-L-methionine</keyword>
<dbReference type="Gene3D" id="3.40.50.150">
    <property type="entry name" value="Vaccinia Virus protein VP39"/>
    <property type="match status" value="1"/>
</dbReference>
<dbReference type="InterPro" id="IPR002052">
    <property type="entry name" value="DNA_methylase_N6_adenine_CS"/>
</dbReference>
<gene>
    <name evidence="8" type="ORF">SAMN05660226_02185</name>
</gene>
<keyword evidence="9" id="KW-1185">Reference proteome</keyword>
<dbReference type="Pfam" id="PF05175">
    <property type="entry name" value="MTS"/>
    <property type="match status" value="1"/>
</dbReference>
<dbReference type="SUPFAM" id="SSF53335">
    <property type="entry name" value="S-adenosyl-L-methionine-dependent methyltransferases"/>
    <property type="match status" value="1"/>
</dbReference>
<dbReference type="EC" id="2.1.1.223" evidence="6"/>
<dbReference type="GO" id="GO:0005737">
    <property type="term" value="C:cytoplasm"/>
    <property type="evidence" value="ECO:0007669"/>
    <property type="project" value="UniProtKB-SubCell"/>
</dbReference>
<dbReference type="PROSITE" id="PS00092">
    <property type="entry name" value="N6_MTASE"/>
    <property type="match status" value="1"/>
</dbReference>
<dbReference type="InterPro" id="IPR050210">
    <property type="entry name" value="tRNA_Adenine-N(6)_MTase"/>
</dbReference>
<evidence type="ECO:0000256" key="6">
    <source>
        <dbReference type="HAMAP-Rule" id="MF_01872"/>
    </source>
</evidence>
<evidence type="ECO:0000256" key="4">
    <source>
        <dbReference type="ARBA" id="ARBA00022691"/>
    </source>
</evidence>
<proteinExistence type="inferred from homology"/>
<dbReference type="GO" id="GO:0032259">
    <property type="term" value="P:methylation"/>
    <property type="evidence" value="ECO:0007669"/>
    <property type="project" value="UniProtKB-KW"/>
</dbReference>
<dbReference type="PRINTS" id="PR00507">
    <property type="entry name" value="N12N6MTFRASE"/>
</dbReference>
<dbReference type="InterPro" id="IPR029063">
    <property type="entry name" value="SAM-dependent_MTases_sf"/>
</dbReference>
<dbReference type="InterPro" id="IPR007848">
    <property type="entry name" value="Small_mtfrase_dom"/>
</dbReference>
<dbReference type="PANTHER" id="PTHR47739">
    <property type="entry name" value="TRNA1(VAL) (ADENINE(37)-N6)-METHYLTRANSFERASE"/>
    <property type="match status" value="1"/>
</dbReference>
<evidence type="ECO:0000259" key="7">
    <source>
        <dbReference type="Pfam" id="PF05175"/>
    </source>
</evidence>
<keyword evidence="3 6" id="KW-0808">Transferase</keyword>
<keyword evidence="5 6" id="KW-0819">tRNA processing</keyword>
<dbReference type="InterPro" id="IPR022882">
    <property type="entry name" value="tRNA_adenine-N6_MeTrfase"/>
</dbReference>
<evidence type="ECO:0000313" key="8">
    <source>
        <dbReference type="EMBL" id="SKB58214.1"/>
    </source>
</evidence>
<comment type="similarity">
    <text evidence="6">Belongs to the methyltransferase superfamily. tRNA (adenine-N(6)-)-methyltransferase family.</text>
</comment>
<comment type="function">
    <text evidence="6">Specifically methylates the adenine in position 37 of tRNA(1)(Val) (anticodon cmo5UAC).</text>
</comment>
<evidence type="ECO:0000256" key="3">
    <source>
        <dbReference type="ARBA" id="ARBA00022679"/>
    </source>
</evidence>
<keyword evidence="2 6" id="KW-0489">Methyltransferase</keyword>
<comment type="catalytic activity">
    <reaction evidence="6">
        <text>adenosine(37) in tRNA1(Val) + S-adenosyl-L-methionine = N(6)-methyladenosine(37) in tRNA1(Val) + S-adenosyl-L-homocysteine + H(+)</text>
        <dbReference type="Rhea" id="RHEA:43160"/>
        <dbReference type="Rhea" id="RHEA-COMP:10369"/>
        <dbReference type="Rhea" id="RHEA-COMP:10370"/>
        <dbReference type="ChEBI" id="CHEBI:15378"/>
        <dbReference type="ChEBI" id="CHEBI:57856"/>
        <dbReference type="ChEBI" id="CHEBI:59789"/>
        <dbReference type="ChEBI" id="CHEBI:74411"/>
        <dbReference type="ChEBI" id="CHEBI:74449"/>
        <dbReference type="EC" id="2.1.1.223"/>
    </reaction>
</comment>
<keyword evidence="1 6" id="KW-0963">Cytoplasm</keyword>
<protein>
    <recommendedName>
        <fullName evidence="6">tRNA1(Val) (adenine(37)-N6)-methyltransferase</fullName>
        <ecNumber evidence="6">2.1.1.223</ecNumber>
    </recommendedName>
    <alternativeName>
        <fullName evidence="6">tRNA m6A37 methyltransferase</fullName>
    </alternativeName>
</protein>
<dbReference type="AlphaFoldDB" id="A0A1T5CFK3"/>
<evidence type="ECO:0000256" key="2">
    <source>
        <dbReference type="ARBA" id="ARBA00022603"/>
    </source>
</evidence>
<dbReference type="GO" id="GO:0016430">
    <property type="term" value="F:tRNA (adenine-N6)-methyltransferase activity"/>
    <property type="evidence" value="ECO:0007669"/>
    <property type="project" value="UniProtKB-UniRule"/>
</dbReference>
<feature type="domain" description="Methyltransferase small" evidence="7">
    <location>
        <begin position="36"/>
        <end position="173"/>
    </location>
</feature>